<feature type="active site" description="Proton donor" evidence="4">
    <location>
        <position position="286"/>
    </location>
</feature>
<sequence>MEPFRIAVPDDVIADLQRRLDATILPEQTPGPDWSAGIPPAVLGSLVERWRAFDWRAAESRLNAYDQAVTTVDGCRIHLVHVRSAHPERLPVVLTHGWPYSFASMLPLLDALGGSRDVVVPSLPGYAFSGALPVPFSAAAVADRWDALMTRELGYDRYLTYGEDVGAGVSDWLAGAHPAAVGIVATHASFSARSREGVELTDEERAFLASVAVPAESGYAHQQGTRPDTLAAALVDSPSGLLAWIAEKVRAWSDGHALVDDDPEGLLMNVALYWVTRSIGTSFRPYTESPPGDELHPVIEVPASILVQRHEAEYPRSLAEKSYTDIRSFERLSKGGHFTAWEAPGPVAAAITALAAEVE</sequence>
<dbReference type="PANTHER" id="PTHR21661:SF35">
    <property type="entry name" value="EPOXIDE HYDROLASE"/>
    <property type="match status" value="1"/>
</dbReference>
<evidence type="ECO:0000256" key="1">
    <source>
        <dbReference type="ARBA" id="ARBA00010088"/>
    </source>
</evidence>
<organism evidence="6">
    <name type="scientific">Leifsonia sp. NPDC080035</name>
    <dbReference type="NCBI Taxonomy" id="3143936"/>
    <lineage>
        <taxon>Bacteria</taxon>
        <taxon>Bacillati</taxon>
        <taxon>Actinomycetota</taxon>
        <taxon>Actinomycetes</taxon>
        <taxon>Micrococcales</taxon>
        <taxon>Microbacteriaceae</taxon>
        <taxon>Leifsonia</taxon>
    </lineage>
</organism>
<name>A0AAU7GE89_9MICO</name>
<dbReference type="InterPro" id="IPR010497">
    <property type="entry name" value="Epoxide_hydro_N"/>
</dbReference>
<dbReference type="InterPro" id="IPR029058">
    <property type="entry name" value="AB_hydrolase_fold"/>
</dbReference>
<dbReference type="GO" id="GO:0097176">
    <property type="term" value="P:epoxide metabolic process"/>
    <property type="evidence" value="ECO:0007669"/>
    <property type="project" value="TreeGrafter"/>
</dbReference>
<comment type="similarity">
    <text evidence="1">Belongs to the peptidase S33 family.</text>
</comment>
<dbReference type="PANTHER" id="PTHR21661">
    <property type="entry name" value="EPOXIDE HYDROLASE 1-RELATED"/>
    <property type="match status" value="1"/>
</dbReference>
<protein>
    <submittedName>
        <fullName evidence="6">Epoxide hydrolase family protein</fullName>
    </submittedName>
</protein>
<dbReference type="InterPro" id="IPR016292">
    <property type="entry name" value="Epoxide_hydrolase"/>
</dbReference>
<dbReference type="SUPFAM" id="SSF53474">
    <property type="entry name" value="alpha/beta-Hydrolases"/>
    <property type="match status" value="1"/>
</dbReference>
<feature type="domain" description="Epoxide hydrolase N-terminal" evidence="5">
    <location>
        <begin position="1"/>
        <end position="104"/>
    </location>
</feature>
<evidence type="ECO:0000256" key="4">
    <source>
        <dbReference type="PIRSR" id="PIRSR001112-1"/>
    </source>
</evidence>
<dbReference type="EMBL" id="CP157390">
    <property type="protein sequence ID" value="XBM48463.1"/>
    <property type="molecule type" value="Genomic_DNA"/>
</dbReference>
<reference evidence="6" key="1">
    <citation type="submission" date="2024-05" db="EMBL/GenBank/DDBJ databases">
        <title>The Natural Products Discovery Center: Release of the First 8490 Sequenced Strains for Exploring Actinobacteria Biosynthetic Diversity.</title>
        <authorList>
            <person name="Kalkreuter E."/>
            <person name="Kautsar S.A."/>
            <person name="Yang D."/>
            <person name="Bader C.D."/>
            <person name="Teijaro C.N."/>
            <person name="Fluegel L."/>
            <person name="Davis C.M."/>
            <person name="Simpson J.R."/>
            <person name="Lauterbach L."/>
            <person name="Steele A.D."/>
            <person name="Gui C."/>
            <person name="Meng S."/>
            <person name="Li G."/>
            <person name="Viehrig K."/>
            <person name="Ye F."/>
            <person name="Su P."/>
            <person name="Kiefer A.F."/>
            <person name="Nichols A."/>
            <person name="Cepeda A.J."/>
            <person name="Yan W."/>
            <person name="Fan B."/>
            <person name="Jiang Y."/>
            <person name="Adhikari A."/>
            <person name="Zheng C.-J."/>
            <person name="Schuster L."/>
            <person name="Cowan T.M."/>
            <person name="Smanski M.J."/>
            <person name="Chevrette M.G."/>
            <person name="de Carvalho L.P.S."/>
            <person name="Shen B."/>
        </authorList>
    </citation>
    <scope>NUCLEOTIDE SEQUENCE</scope>
    <source>
        <strain evidence="6">NPDC080035</strain>
    </source>
</reference>
<proteinExistence type="inferred from homology"/>
<feature type="active site" description="Nucleophile" evidence="4">
    <location>
        <position position="164"/>
    </location>
</feature>
<evidence type="ECO:0000313" key="6">
    <source>
        <dbReference type="EMBL" id="XBM48463.1"/>
    </source>
</evidence>
<feature type="active site" description="Proton acceptor" evidence="4">
    <location>
        <position position="337"/>
    </location>
</feature>
<gene>
    <name evidence="6" type="ORF">AAME72_01075</name>
</gene>
<evidence type="ECO:0000256" key="3">
    <source>
        <dbReference type="ARBA" id="ARBA00022801"/>
    </source>
</evidence>
<keyword evidence="3 6" id="KW-0378">Hydrolase</keyword>
<evidence type="ECO:0000256" key="2">
    <source>
        <dbReference type="ARBA" id="ARBA00022797"/>
    </source>
</evidence>
<dbReference type="Gene3D" id="3.40.50.1820">
    <property type="entry name" value="alpha/beta hydrolase"/>
    <property type="match status" value="1"/>
</dbReference>
<evidence type="ECO:0000259" key="5">
    <source>
        <dbReference type="Pfam" id="PF06441"/>
    </source>
</evidence>
<dbReference type="RefSeq" id="WP_348788413.1">
    <property type="nucleotide sequence ID" value="NZ_CP157390.1"/>
</dbReference>
<dbReference type="Pfam" id="PF06441">
    <property type="entry name" value="EHN"/>
    <property type="match status" value="1"/>
</dbReference>
<keyword evidence="2" id="KW-0058">Aromatic hydrocarbons catabolism</keyword>
<accession>A0AAU7GE89</accession>
<dbReference type="PIRSF" id="PIRSF001112">
    <property type="entry name" value="Epoxide_hydrolase"/>
    <property type="match status" value="1"/>
</dbReference>
<dbReference type="AlphaFoldDB" id="A0AAU7GE89"/>
<dbReference type="GO" id="GO:0004301">
    <property type="term" value="F:epoxide hydrolase activity"/>
    <property type="evidence" value="ECO:0007669"/>
    <property type="project" value="TreeGrafter"/>
</dbReference>